<dbReference type="Gene3D" id="2.10.260.10">
    <property type="match status" value="1"/>
</dbReference>
<dbReference type="HOGENOM" id="CLU_158484_1_0_9"/>
<dbReference type="InterPro" id="IPR037914">
    <property type="entry name" value="SpoVT-AbrB_sf"/>
</dbReference>
<dbReference type="eggNOG" id="COG2002">
    <property type="taxonomic scope" value="Bacteria"/>
</dbReference>
<dbReference type="GO" id="GO:0003677">
    <property type="term" value="F:DNA binding"/>
    <property type="evidence" value="ECO:0007669"/>
    <property type="project" value="UniProtKB-UniRule"/>
</dbReference>
<dbReference type="NCBIfam" id="TIGR01439">
    <property type="entry name" value="lp_hng_hel_AbrB"/>
    <property type="match status" value="1"/>
</dbReference>
<keyword evidence="1" id="KW-0238">DNA-binding</keyword>
<protein>
    <recommendedName>
        <fullName evidence="2">SpoVT-AbrB domain-containing protein</fullName>
    </recommendedName>
</protein>
<evidence type="ECO:0000313" key="4">
    <source>
        <dbReference type="Proteomes" id="UP000005396"/>
    </source>
</evidence>
<dbReference type="SMART" id="SM00966">
    <property type="entry name" value="SpoVT_AbrB"/>
    <property type="match status" value="1"/>
</dbReference>
<reference evidence="3 4" key="1">
    <citation type="submission" date="2007-08" db="EMBL/GenBank/DDBJ databases">
        <authorList>
            <person name="Fulton L."/>
            <person name="Clifton S."/>
            <person name="Fulton B."/>
            <person name="Xu J."/>
            <person name="Minx P."/>
            <person name="Pepin K.H."/>
            <person name="Johnson M."/>
            <person name="Thiruvilangam P."/>
            <person name="Bhonagiri V."/>
            <person name="Nash W.E."/>
            <person name="Mardis E.R."/>
            <person name="Wilson R.K."/>
        </authorList>
    </citation>
    <scope>NUCLEOTIDE SEQUENCE [LARGE SCALE GENOMIC DNA]</scope>
    <source>
        <strain evidence="4">ATCC BAA-613 / DSM 15670 / CCUG 46953 / JCM 12243 / WAL 16351</strain>
    </source>
</reference>
<reference evidence="3 4" key="2">
    <citation type="submission" date="2007-09" db="EMBL/GenBank/DDBJ databases">
        <title>Draft genome sequence of Clostridium bolteae (ATCC BAA-613).</title>
        <authorList>
            <person name="Sudarsanam P."/>
            <person name="Ley R."/>
            <person name="Guruge J."/>
            <person name="Turnbaugh P.J."/>
            <person name="Mahowald M."/>
            <person name="Liep D."/>
            <person name="Gordon J."/>
        </authorList>
    </citation>
    <scope>NUCLEOTIDE SEQUENCE [LARGE SCALE GENOMIC DNA]</scope>
    <source>
        <strain evidence="4">ATCC BAA-613 / DSM 15670 / CCUG 46953 / JCM 12243 / WAL 16351</strain>
    </source>
</reference>
<dbReference type="SUPFAM" id="SSF89447">
    <property type="entry name" value="AbrB/MazE/MraZ-like"/>
    <property type="match status" value="1"/>
</dbReference>
<evidence type="ECO:0000259" key="2">
    <source>
        <dbReference type="PROSITE" id="PS51740"/>
    </source>
</evidence>
<evidence type="ECO:0000313" key="3">
    <source>
        <dbReference type="EMBL" id="EDP17579.1"/>
    </source>
</evidence>
<dbReference type="AlphaFoldDB" id="A8RNB7"/>
<proteinExistence type="predicted"/>
<evidence type="ECO:0000256" key="1">
    <source>
        <dbReference type="PROSITE-ProRule" id="PRU01076"/>
    </source>
</evidence>
<dbReference type="InterPro" id="IPR007159">
    <property type="entry name" value="SpoVT-AbrB_dom"/>
</dbReference>
<sequence length="131" mass="14573">MAAFQSTLLPAFSLDFFESSAYNKSRENPTFHVSERWCKIMLANTFVDNAKVMAKGQVTIPKDIREVLGVASGDRITFIVEGNTVRIVNSAVYAMQVLQKEMAGEAERSGLTSDDDVMAFVEELRNEDENA</sequence>
<comment type="caution">
    <text evidence="3">The sequence shown here is derived from an EMBL/GenBank/DDBJ whole genome shotgun (WGS) entry which is preliminary data.</text>
</comment>
<dbReference type="Proteomes" id="UP000005396">
    <property type="component" value="Unassembled WGS sequence"/>
</dbReference>
<dbReference type="EMBL" id="ABCC02000022">
    <property type="protein sequence ID" value="EDP17579.1"/>
    <property type="molecule type" value="Genomic_DNA"/>
</dbReference>
<gene>
    <name evidence="3" type="ORF">CLOBOL_02156</name>
</gene>
<dbReference type="Pfam" id="PF04014">
    <property type="entry name" value="MazE_antitoxin"/>
    <property type="match status" value="1"/>
</dbReference>
<dbReference type="PaxDb" id="411902-CLOBOL_02156"/>
<accession>A8RNB7</accession>
<feature type="domain" description="SpoVT-AbrB" evidence="2">
    <location>
        <begin position="47"/>
        <end position="92"/>
    </location>
</feature>
<organism evidence="3 4">
    <name type="scientific">Enterocloster bolteae (strain ATCC BAA-613 / DSM 15670 / CCUG 46953 / JCM 12243 / WAL 16351)</name>
    <name type="common">Clostridium bolteae</name>
    <dbReference type="NCBI Taxonomy" id="411902"/>
    <lineage>
        <taxon>Bacteria</taxon>
        <taxon>Bacillati</taxon>
        <taxon>Bacillota</taxon>
        <taxon>Clostridia</taxon>
        <taxon>Lachnospirales</taxon>
        <taxon>Lachnospiraceae</taxon>
        <taxon>Enterocloster</taxon>
    </lineage>
</organism>
<dbReference type="PROSITE" id="PS51740">
    <property type="entry name" value="SPOVT_ABRB"/>
    <property type="match status" value="1"/>
</dbReference>
<name>A8RNB7_ENTBW</name>